<gene>
    <name evidence="2" type="ORF">EHS13_29345</name>
</gene>
<keyword evidence="3" id="KW-1185">Reference proteome</keyword>
<feature type="transmembrane region" description="Helical" evidence="1">
    <location>
        <begin position="38"/>
        <end position="61"/>
    </location>
</feature>
<protein>
    <submittedName>
        <fullName evidence="2">DUF1475 domain-containing protein</fullName>
    </submittedName>
</protein>
<dbReference type="OrthoDB" id="1956295at2"/>
<keyword evidence="1" id="KW-0812">Transmembrane</keyword>
<organism evidence="2 3">
    <name type="scientific">Paenibacillus psychroresistens</name>
    <dbReference type="NCBI Taxonomy" id="1778678"/>
    <lineage>
        <taxon>Bacteria</taxon>
        <taxon>Bacillati</taxon>
        <taxon>Bacillota</taxon>
        <taxon>Bacilli</taxon>
        <taxon>Bacillales</taxon>
        <taxon>Paenibacillaceae</taxon>
        <taxon>Paenibacillus</taxon>
    </lineage>
</organism>
<proteinExistence type="predicted"/>
<name>A0A6B8RS30_9BACL</name>
<accession>A0A6B8RS30</accession>
<dbReference type="EMBL" id="CP034235">
    <property type="protein sequence ID" value="QGQ98697.1"/>
    <property type="molecule type" value="Genomic_DNA"/>
</dbReference>
<feature type="transmembrane region" description="Helical" evidence="1">
    <location>
        <begin position="73"/>
        <end position="93"/>
    </location>
</feature>
<dbReference type="InterPro" id="IPR009943">
    <property type="entry name" value="DUF1475"/>
</dbReference>
<sequence length="109" mass="12520">MKIAKIISFLLLLGMTIGITFGLIEGDFWGDGSVLMGLLWGKLTLVDFYVGITLFSGWVIFRECSWWRSMLWIILLILLGNWTTSLYVFIALIQSRDSWSAFGYGNRRK</sequence>
<keyword evidence="1" id="KW-0472">Membrane</keyword>
<evidence type="ECO:0000313" key="3">
    <source>
        <dbReference type="Proteomes" id="UP000426246"/>
    </source>
</evidence>
<evidence type="ECO:0000313" key="2">
    <source>
        <dbReference type="EMBL" id="QGQ98697.1"/>
    </source>
</evidence>
<keyword evidence="1" id="KW-1133">Transmembrane helix</keyword>
<dbReference type="Proteomes" id="UP000426246">
    <property type="component" value="Chromosome"/>
</dbReference>
<reference evidence="3" key="1">
    <citation type="submission" date="2018-11" db="EMBL/GenBank/DDBJ databases">
        <title>Complete genome sequence of Paenibacillus sp. ML311-T8.</title>
        <authorList>
            <person name="Nam Y.-D."/>
            <person name="Kang J."/>
            <person name="Chung W.-H."/>
            <person name="Park Y.S."/>
        </authorList>
    </citation>
    <scope>NUCLEOTIDE SEQUENCE [LARGE SCALE GENOMIC DNA]</scope>
    <source>
        <strain evidence="3">ML311-T8</strain>
    </source>
</reference>
<evidence type="ECO:0000256" key="1">
    <source>
        <dbReference type="SAM" id="Phobius"/>
    </source>
</evidence>
<dbReference type="Pfam" id="PF07343">
    <property type="entry name" value="DUF1475"/>
    <property type="match status" value="1"/>
</dbReference>
<dbReference type="AlphaFoldDB" id="A0A6B8RS30"/>
<dbReference type="KEGG" id="ppsc:EHS13_29345"/>
<dbReference type="RefSeq" id="WP_155703806.1">
    <property type="nucleotide sequence ID" value="NZ_CP034235.1"/>
</dbReference>